<evidence type="ECO:0000313" key="2">
    <source>
        <dbReference type="Proteomes" id="UP001165101"/>
    </source>
</evidence>
<organism evidence="1 2">
    <name type="scientific">Candida boidinii</name>
    <name type="common">Yeast</name>
    <dbReference type="NCBI Taxonomy" id="5477"/>
    <lineage>
        <taxon>Eukaryota</taxon>
        <taxon>Fungi</taxon>
        <taxon>Dikarya</taxon>
        <taxon>Ascomycota</taxon>
        <taxon>Saccharomycotina</taxon>
        <taxon>Pichiomycetes</taxon>
        <taxon>Pichiales</taxon>
        <taxon>Pichiaceae</taxon>
        <taxon>Ogataea</taxon>
        <taxon>Ogataea/Candida clade</taxon>
    </lineage>
</organism>
<dbReference type="EMBL" id="BSXV01003297">
    <property type="protein sequence ID" value="GME98026.1"/>
    <property type="molecule type" value="Genomic_DNA"/>
</dbReference>
<protein>
    <submittedName>
        <fullName evidence="1">Unnamed protein product</fullName>
    </submittedName>
</protein>
<proteinExistence type="predicted"/>
<dbReference type="Proteomes" id="UP001165101">
    <property type="component" value="Unassembled WGS sequence"/>
</dbReference>
<sequence>MVGNATMDRKGFEEFMTNLVDWIDIKQESPEQTKFLDRLFKAWSTEENVMTLETLCLGLDKLLDKDIMTTLSNYFSLYDTDKKEKINRETILQIAEDLILITAPWRDGLLFDEITNKAIESEIAAKIVERQKWLKENNIEEEDSDSIHIPSEVKFNQEKWQIKQSERYFASNSNFLKLSFQYAQPDEDPNTPLIDLDDTGITKPKPDESFQEKLKHNIALDPSNPMYISLPMFRMVVLSNATYESFFAETLRKSIHVDDEVDTKLDMYKNIRGMFNNFLADGRRVAIEVKRRMDDAAKSAGLNNNDASSNSSNSVNNNGSTNNTTPDTASRTSRSHTLSSYQDDDDDFGNFVSPENDDVLSNNELASLSVNIPVTGNDMSVLQNDEEATLIKSFEKQKI</sequence>
<name>A0ACB5TYH3_CANBO</name>
<keyword evidence="2" id="KW-1185">Reference proteome</keyword>
<reference evidence="1" key="1">
    <citation type="submission" date="2023-04" db="EMBL/GenBank/DDBJ databases">
        <title>Candida boidinii NBRC 1967.</title>
        <authorList>
            <person name="Ichikawa N."/>
            <person name="Sato H."/>
            <person name="Tonouchi N."/>
        </authorList>
    </citation>
    <scope>NUCLEOTIDE SEQUENCE</scope>
    <source>
        <strain evidence="1">NBRC 1967</strain>
    </source>
</reference>
<comment type="caution">
    <text evidence="1">The sequence shown here is derived from an EMBL/GenBank/DDBJ whole genome shotgun (WGS) entry which is preliminary data.</text>
</comment>
<evidence type="ECO:0000313" key="1">
    <source>
        <dbReference type="EMBL" id="GME98026.1"/>
    </source>
</evidence>
<gene>
    <name evidence="1" type="ORF">Cboi01_000480800</name>
</gene>
<accession>A0ACB5TYH3</accession>